<evidence type="ECO:0000313" key="1">
    <source>
        <dbReference type="EMBL" id="GFD57838.1"/>
    </source>
</evidence>
<sequence>EVNRVAKLVVESQSQNGDDGDTETVGEMKIKMAGELEMETVGEMEMEMDEAMEMEILI</sequence>
<proteinExistence type="predicted"/>
<reference evidence="1" key="1">
    <citation type="journal article" date="2019" name="Sci. Rep.">
        <title>Draft genome of Tanacetum cinerariifolium, the natural source of mosquito coil.</title>
        <authorList>
            <person name="Yamashiro T."/>
            <person name="Shiraishi A."/>
            <person name="Satake H."/>
            <person name="Nakayama K."/>
        </authorList>
    </citation>
    <scope>NUCLEOTIDE SEQUENCE</scope>
</reference>
<protein>
    <submittedName>
        <fullName evidence="1">Uncharacterized protein</fullName>
    </submittedName>
</protein>
<dbReference type="EMBL" id="BKCJ011845550">
    <property type="protein sequence ID" value="GFD57838.1"/>
    <property type="molecule type" value="Genomic_DNA"/>
</dbReference>
<organism evidence="1">
    <name type="scientific">Tanacetum cinerariifolium</name>
    <name type="common">Dalmatian daisy</name>
    <name type="synonym">Chrysanthemum cinerariifolium</name>
    <dbReference type="NCBI Taxonomy" id="118510"/>
    <lineage>
        <taxon>Eukaryota</taxon>
        <taxon>Viridiplantae</taxon>
        <taxon>Streptophyta</taxon>
        <taxon>Embryophyta</taxon>
        <taxon>Tracheophyta</taxon>
        <taxon>Spermatophyta</taxon>
        <taxon>Magnoliopsida</taxon>
        <taxon>eudicotyledons</taxon>
        <taxon>Gunneridae</taxon>
        <taxon>Pentapetalae</taxon>
        <taxon>asterids</taxon>
        <taxon>campanulids</taxon>
        <taxon>Asterales</taxon>
        <taxon>Asteraceae</taxon>
        <taxon>Asteroideae</taxon>
        <taxon>Anthemideae</taxon>
        <taxon>Anthemidinae</taxon>
        <taxon>Tanacetum</taxon>
    </lineage>
</organism>
<comment type="caution">
    <text evidence="1">The sequence shown here is derived from an EMBL/GenBank/DDBJ whole genome shotgun (WGS) entry which is preliminary data.</text>
</comment>
<gene>
    <name evidence="1" type="ORF">Tci_929807</name>
</gene>
<feature type="non-terminal residue" evidence="1">
    <location>
        <position position="1"/>
    </location>
</feature>
<accession>A0A699XIK1</accession>
<name>A0A699XIK1_TANCI</name>
<dbReference type="AlphaFoldDB" id="A0A699XIK1"/>